<comment type="catalytic activity">
    <reaction evidence="10 11">
        <text>5-[(5-phospho-1-deoxy-D-ribulos-1-ylimino)methylamino]-1-(5-phospho-beta-D-ribosyl)imidazole-4-carboxamide + L-glutamine = D-erythro-1-(imidazol-4-yl)glycerol 3-phosphate + 5-amino-1-(5-phospho-beta-D-ribosyl)imidazole-4-carboxamide + L-glutamate + H(+)</text>
        <dbReference type="Rhea" id="RHEA:24793"/>
        <dbReference type="ChEBI" id="CHEBI:15378"/>
        <dbReference type="ChEBI" id="CHEBI:29985"/>
        <dbReference type="ChEBI" id="CHEBI:58278"/>
        <dbReference type="ChEBI" id="CHEBI:58359"/>
        <dbReference type="ChEBI" id="CHEBI:58475"/>
        <dbReference type="ChEBI" id="CHEBI:58525"/>
        <dbReference type="EC" id="4.3.2.10"/>
    </reaction>
</comment>
<dbReference type="GO" id="GO:0005737">
    <property type="term" value="C:cytoplasm"/>
    <property type="evidence" value="ECO:0007669"/>
    <property type="project" value="UniProtKB-SubCell"/>
</dbReference>
<dbReference type="Pfam" id="PF00977">
    <property type="entry name" value="His_biosynth"/>
    <property type="match status" value="1"/>
</dbReference>
<keyword evidence="8 11" id="KW-0456">Lyase</keyword>
<evidence type="ECO:0000313" key="14">
    <source>
        <dbReference type="Proteomes" id="UP000563426"/>
    </source>
</evidence>
<reference evidence="13 14" key="1">
    <citation type="submission" date="2020-05" db="EMBL/GenBank/DDBJ databases">
        <authorList>
            <person name="Whitworth D."/>
        </authorList>
    </citation>
    <scope>NUCLEOTIDE SEQUENCE [LARGE SCALE GENOMIC DNA]</scope>
    <source>
        <strain evidence="13 14">AB043B</strain>
    </source>
</reference>
<dbReference type="NCBIfam" id="TIGR00735">
    <property type="entry name" value="hisF"/>
    <property type="match status" value="1"/>
</dbReference>
<keyword evidence="5 11" id="KW-0963">Cytoplasm</keyword>
<evidence type="ECO:0000256" key="12">
    <source>
        <dbReference type="RuleBase" id="RU003657"/>
    </source>
</evidence>
<feature type="active site" evidence="11">
    <location>
        <position position="130"/>
    </location>
</feature>
<dbReference type="PANTHER" id="PTHR21235:SF2">
    <property type="entry name" value="IMIDAZOLE GLYCEROL PHOSPHATE SYNTHASE HISHF"/>
    <property type="match status" value="1"/>
</dbReference>
<evidence type="ECO:0000256" key="9">
    <source>
        <dbReference type="ARBA" id="ARBA00025475"/>
    </source>
</evidence>
<gene>
    <name evidence="11 13" type="primary">hisF</name>
    <name evidence="13" type="ORF">HMI49_26905</name>
</gene>
<evidence type="ECO:0000256" key="1">
    <source>
        <dbReference type="ARBA" id="ARBA00004496"/>
    </source>
</evidence>
<proteinExistence type="inferred from homology"/>
<dbReference type="InterPro" id="IPR013785">
    <property type="entry name" value="Aldolase_TIM"/>
</dbReference>
<evidence type="ECO:0000256" key="6">
    <source>
        <dbReference type="ARBA" id="ARBA00022605"/>
    </source>
</evidence>
<accession>A0A3A8IRF1</accession>
<protein>
    <recommendedName>
        <fullName evidence="11">Imidazole glycerol phosphate synthase subunit HisF</fullName>
        <ecNumber evidence="11">4.3.2.10</ecNumber>
    </recommendedName>
    <alternativeName>
        <fullName evidence="11">IGP synthase cyclase subunit</fullName>
    </alternativeName>
    <alternativeName>
        <fullName evidence="11">IGP synthase subunit HisF</fullName>
    </alternativeName>
    <alternativeName>
        <fullName evidence="11">ImGP synthase subunit HisF</fullName>
        <shortName evidence="11">IGPS subunit HisF</shortName>
    </alternativeName>
</protein>
<organism evidence="13 14">
    <name type="scientific">Corallococcus exercitus</name>
    <dbReference type="NCBI Taxonomy" id="2316736"/>
    <lineage>
        <taxon>Bacteria</taxon>
        <taxon>Pseudomonadati</taxon>
        <taxon>Myxococcota</taxon>
        <taxon>Myxococcia</taxon>
        <taxon>Myxococcales</taxon>
        <taxon>Cystobacterineae</taxon>
        <taxon>Myxococcaceae</taxon>
        <taxon>Corallococcus</taxon>
    </lineage>
</organism>
<feature type="active site" evidence="11">
    <location>
        <position position="11"/>
    </location>
</feature>
<evidence type="ECO:0000256" key="4">
    <source>
        <dbReference type="ARBA" id="ARBA00011152"/>
    </source>
</evidence>
<comment type="caution">
    <text evidence="13">The sequence shown here is derived from an EMBL/GenBank/DDBJ whole genome shotgun (WGS) entry which is preliminary data.</text>
</comment>
<dbReference type="UniPathway" id="UPA00031">
    <property type="reaction ID" value="UER00010"/>
</dbReference>
<evidence type="ECO:0000256" key="10">
    <source>
        <dbReference type="ARBA" id="ARBA00047838"/>
    </source>
</evidence>
<keyword evidence="6 11" id="KW-0028">Amino-acid biosynthesis</keyword>
<dbReference type="Proteomes" id="UP000563426">
    <property type="component" value="Unassembled WGS sequence"/>
</dbReference>
<evidence type="ECO:0000256" key="7">
    <source>
        <dbReference type="ARBA" id="ARBA00023102"/>
    </source>
</evidence>
<keyword evidence="14" id="KW-1185">Reference proteome</keyword>
<dbReference type="Gene3D" id="3.20.20.70">
    <property type="entry name" value="Aldolase class I"/>
    <property type="match status" value="1"/>
</dbReference>
<dbReference type="AlphaFoldDB" id="A0A3A8IRF1"/>
<keyword evidence="7 11" id="KW-0368">Histidine biosynthesis</keyword>
<dbReference type="CDD" id="cd04731">
    <property type="entry name" value="HisF"/>
    <property type="match status" value="1"/>
</dbReference>
<evidence type="ECO:0000256" key="2">
    <source>
        <dbReference type="ARBA" id="ARBA00005091"/>
    </source>
</evidence>
<dbReference type="EMBL" id="JABFJV010000187">
    <property type="protein sequence ID" value="NOK36842.1"/>
    <property type="molecule type" value="Genomic_DNA"/>
</dbReference>
<dbReference type="OrthoDB" id="9807749at2"/>
<comment type="subcellular location">
    <subcellularLocation>
        <location evidence="1 11">Cytoplasm</location>
    </subcellularLocation>
</comment>
<comment type="subunit">
    <text evidence="4 11">Heterodimer of HisH and HisF.</text>
</comment>
<comment type="function">
    <text evidence="9 11">IGPS catalyzes the conversion of PRFAR and glutamine to IGP, AICAR and glutamate. The HisF subunit catalyzes the cyclization activity that produces IGP and AICAR from PRFAR using the ammonia provided by the HisH subunit.</text>
</comment>
<dbReference type="GO" id="GO:0000107">
    <property type="term" value="F:imidazoleglycerol-phosphate synthase activity"/>
    <property type="evidence" value="ECO:0007669"/>
    <property type="project" value="UniProtKB-UniRule"/>
</dbReference>
<evidence type="ECO:0000256" key="5">
    <source>
        <dbReference type="ARBA" id="ARBA00022490"/>
    </source>
</evidence>
<evidence type="ECO:0000256" key="8">
    <source>
        <dbReference type="ARBA" id="ARBA00023239"/>
    </source>
</evidence>
<evidence type="ECO:0000256" key="3">
    <source>
        <dbReference type="ARBA" id="ARBA00009667"/>
    </source>
</evidence>
<dbReference type="GO" id="GO:0016829">
    <property type="term" value="F:lyase activity"/>
    <property type="evidence" value="ECO:0007669"/>
    <property type="project" value="UniProtKB-KW"/>
</dbReference>
<evidence type="ECO:0000313" key="13">
    <source>
        <dbReference type="EMBL" id="NOK36842.1"/>
    </source>
</evidence>
<dbReference type="InterPro" id="IPR004651">
    <property type="entry name" value="HisF"/>
</dbReference>
<comment type="pathway">
    <text evidence="2 11">Amino-acid biosynthesis; L-histidine biosynthesis; L-histidine from 5-phospho-alpha-D-ribose 1-diphosphate: step 5/9.</text>
</comment>
<dbReference type="InterPro" id="IPR050064">
    <property type="entry name" value="IGPS_HisA/HisF"/>
</dbReference>
<dbReference type="EC" id="4.3.2.10" evidence="11"/>
<dbReference type="SUPFAM" id="SSF51366">
    <property type="entry name" value="Ribulose-phoshate binding barrel"/>
    <property type="match status" value="1"/>
</dbReference>
<dbReference type="InterPro" id="IPR011060">
    <property type="entry name" value="RibuloseP-bd_barrel"/>
</dbReference>
<sequence length="253" mass="26849">MLRRRIIVCLDVKGGRVVKGVQFEGLRDVGDPVELARRYEEAGADEVTFLDISASAEERQTLWDLVQRTAERLFIPLTVGGGVRTVDDVGRALRAGADKVSINSAAVATPELLTGCAERFGAQCVVASIDAKREGDRYRVYTHGGRRPTDLDAVAWAKECVRRGAGEVLLTSIDRDGARTGYDLDLTRAVAEAVDVPVIASGGAGRAEHVRDALTLGAADAALVAGILHDGLTTVGALKSLLKDNGISIRSTT</sequence>
<dbReference type="PANTHER" id="PTHR21235">
    <property type="entry name" value="IMIDAZOLE GLYCEROL PHOSPHATE SYNTHASE SUBUNIT HISF/H IGP SYNTHASE SUBUNIT HISF/H"/>
    <property type="match status" value="1"/>
</dbReference>
<dbReference type="InterPro" id="IPR006062">
    <property type="entry name" value="His_biosynth"/>
</dbReference>
<comment type="similarity">
    <text evidence="3 11 12">Belongs to the HisA/HisF family.</text>
</comment>
<dbReference type="RefSeq" id="WP_120523713.1">
    <property type="nucleotide sequence ID" value="NZ_JABFJV010000187.1"/>
</dbReference>
<dbReference type="HAMAP" id="MF_01013">
    <property type="entry name" value="HisF"/>
    <property type="match status" value="1"/>
</dbReference>
<name>A0A3A8IRF1_9BACT</name>
<dbReference type="FunFam" id="3.20.20.70:FF:000006">
    <property type="entry name" value="Imidazole glycerol phosphate synthase subunit HisF"/>
    <property type="match status" value="1"/>
</dbReference>
<dbReference type="GO" id="GO:0000105">
    <property type="term" value="P:L-histidine biosynthetic process"/>
    <property type="evidence" value="ECO:0007669"/>
    <property type="project" value="UniProtKB-UniRule"/>
</dbReference>
<evidence type="ECO:0000256" key="11">
    <source>
        <dbReference type="HAMAP-Rule" id="MF_01013"/>
    </source>
</evidence>